<reference evidence="4 5" key="1">
    <citation type="journal article" date="2019" name="Int. J. Syst. Evol. Microbiol.">
        <title>The Global Catalogue of Microorganisms (GCM) 10K type strain sequencing project: providing services to taxonomists for standard genome sequencing and annotation.</title>
        <authorList>
            <consortium name="The Broad Institute Genomics Platform"/>
            <consortium name="The Broad Institute Genome Sequencing Center for Infectious Disease"/>
            <person name="Wu L."/>
            <person name="Ma J."/>
        </authorList>
    </citation>
    <scope>NUCLEOTIDE SEQUENCE [LARGE SCALE GENOMIC DNA]</scope>
    <source>
        <strain evidence="4 5">JCM 4805</strain>
    </source>
</reference>
<evidence type="ECO:0000313" key="5">
    <source>
        <dbReference type="Proteomes" id="UP001500909"/>
    </source>
</evidence>
<proteinExistence type="predicted"/>
<keyword evidence="3" id="KW-0732">Signal</keyword>
<evidence type="ECO:0000313" key="4">
    <source>
        <dbReference type="EMBL" id="GAA0487835.1"/>
    </source>
</evidence>
<dbReference type="InterPro" id="IPR006311">
    <property type="entry name" value="TAT_signal"/>
</dbReference>
<keyword evidence="2" id="KW-0812">Transmembrane</keyword>
<comment type="caution">
    <text evidence="4">The sequence shown here is derived from an EMBL/GenBank/DDBJ whole genome shotgun (WGS) entry which is preliminary data.</text>
</comment>
<dbReference type="RefSeq" id="WP_052863860.1">
    <property type="nucleotide sequence ID" value="NZ_BAAABY010000045.1"/>
</dbReference>
<organism evidence="4 5">
    <name type="scientific">Streptomyces olivaceiscleroticus</name>
    <dbReference type="NCBI Taxonomy" id="68245"/>
    <lineage>
        <taxon>Bacteria</taxon>
        <taxon>Bacillati</taxon>
        <taxon>Actinomycetota</taxon>
        <taxon>Actinomycetes</taxon>
        <taxon>Kitasatosporales</taxon>
        <taxon>Streptomycetaceae</taxon>
        <taxon>Streptomyces</taxon>
    </lineage>
</organism>
<feature type="chain" id="PRO_5046772637" evidence="3">
    <location>
        <begin position="29"/>
        <end position="125"/>
    </location>
</feature>
<keyword evidence="5" id="KW-1185">Reference proteome</keyword>
<evidence type="ECO:0000256" key="3">
    <source>
        <dbReference type="SAM" id="SignalP"/>
    </source>
</evidence>
<dbReference type="EMBL" id="BAAABY010000045">
    <property type="protein sequence ID" value="GAA0487835.1"/>
    <property type="molecule type" value="Genomic_DNA"/>
</dbReference>
<feature type="transmembrane region" description="Helical" evidence="2">
    <location>
        <begin position="98"/>
        <end position="117"/>
    </location>
</feature>
<dbReference type="Proteomes" id="UP001500909">
    <property type="component" value="Unassembled WGS sequence"/>
</dbReference>
<protein>
    <submittedName>
        <fullName evidence="4">Uncharacterized protein</fullName>
    </submittedName>
</protein>
<feature type="signal peptide" evidence="3">
    <location>
        <begin position="1"/>
        <end position="28"/>
    </location>
</feature>
<feature type="compositionally biased region" description="Low complexity" evidence="1">
    <location>
        <begin position="70"/>
        <end position="82"/>
    </location>
</feature>
<gene>
    <name evidence="4" type="ORF">GCM10010361_60920</name>
</gene>
<evidence type="ECO:0000256" key="1">
    <source>
        <dbReference type="SAM" id="MobiDB-lite"/>
    </source>
</evidence>
<feature type="region of interest" description="Disordered" evidence="1">
    <location>
        <begin position="31"/>
        <end position="83"/>
    </location>
</feature>
<name>A0ABN1B0J6_9ACTN</name>
<dbReference type="PROSITE" id="PS51318">
    <property type="entry name" value="TAT"/>
    <property type="match status" value="1"/>
</dbReference>
<keyword evidence="2" id="KW-1133">Transmembrane helix</keyword>
<sequence length="125" mass="11986">MTARRPLVTAAAAGSVLIALCFVPSANASVEHHTGSHAAAPAVGQDAPAGSGTTAGSSTASGEQARAVPGTQTVGTAGTQGADEVRLADSGSIDTTPYAVGGTAFLGIGAALVTLAVRRSRGETA</sequence>
<feature type="compositionally biased region" description="Low complexity" evidence="1">
    <location>
        <begin position="38"/>
        <end position="62"/>
    </location>
</feature>
<accession>A0ABN1B0J6</accession>
<keyword evidence="2" id="KW-0472">Membrane</keyword>
<evidence type="ECO:0000256" key="2">
    <source>
        <dbReference type="SAM" id="Phobius"/>
    </source>
</evidence>